<dbReference type="EMBL" id="CATOUU010000642">
    <property type="protein sequence ID" value="CAI9936816.1"/>
    <property type="molecule type" value="Genomic_DNA"/>
</dbReference>
<dbReference type="Proteomes" id="UP001642409">
    <property type="component" value="Unassembled WGS sequence"/>
</dbReference>
<dbReference type="AlphaFoldDB" id="A0AA86PDU2"/>
<evidence type="ECO:0000313" key="2">
    <source>
        <dbReference type="EMBL" id="CAI9936816.1"/>
    </source>
</evidence>
<organism evidence="3">
    <name type="scientific">Hexamita inflata</name>
    <dbReference type="NCBI Taxonomy" id="28002"/>
    <lineage>
        <taxon>Eukaryota</taxon>
        <taxon>Metamonada</taxon>
        <taxon>Diplomonadida</taxon>
        <taxon>Hexamitidae</taxon>
        <taxon>Hexamitinae</taxon>
        <taxon>Hexamita</taxon>
    </lineage>
</organism>
<evidence type="ECO:0000256" key="1">
    <source>
        <dbReference type="SAM" id="Phobius"/>
    </source>
</evidence>
<evidence type="ECO:0000313" key="3">
    <source>
        <dbReference type="EMBL" id="CAI9936818.1"/>
    </source>
</evidence>
<name>A0AA86PDU2_9EUKA</name>
<keyword evidence="1" id="KW-1133">Transmembrane helix</keyword>
<sequence length="168" mass="19367">MHLFVEFYTNQLATLKFELVIICGPQTISLQSQQELNRLRRGKRQPKQNIYVVNIVICIIVWLSYLCVRRPQIKYQLYYSFSTKPLLLARHSNALDYYQSPDYITSLRLFQIIITTGASGTIMKSSKDAAKICKILSSTNFRLNIDISPNHEGGQDVRNQQVGLSQTY</sequence>
<evidence type="ECO:0000313" key="4">
    <source>
        <dbReference type="EMBL" id="CAL6025299.1"/>
    </source>
</evidence>
<dbReference type="EMBL" id="CAXDID020000098">
    <property type="protein sequence ID" value="CAL6025301.1"/>
    <property type="molecule type" value="Genomic_DNA"/>
</dbReference>
<evidence type="ECO:0000313" key="5">
    <source>
        <dbReference type="EMBL" id="CAL6025301.1"/>
    </source>
</evidence>
<evidence type="ECO:0000313" key="6">
    <source>
        <dbReference type="Proteomes" id="UP001642409"/>
    </source>
</evidence>
<dbReference type="EMBL" id="CAXDID020000098">
    <property type="protein sequence ID" value="CAL6025299.1"/>
    <property type="molecule type" value="Genomic_DNA"/>
</dbReference>
<keyword evidence="6" id="KW-1185">Reference proteome</keyword>
<gene>
    <name evidence="2" type="ORF">HINF_LOCUS24461</name>
    <name evidence="3" type="ORF">HINF_LOCUS24463</name>
    <name evidence="4" type="ORF">HINF_LOCUS30137</name>
    <name evidence="5" type="ORF">HINF_LOCUS30139</name>
</gene>
<dbReference type="EMBL" id="CATOUU010000642">
    <property type="protein sequence ID" value="CAI9936818.1"/>
    <property type="molecule type" value="Genomic_DNA"/>
</dbReference>
<accession>A0AA86PDU2</accession>
<keyword evidence="1" id="KW-0472">Membrane</keyword>
<comment type="caution">
    <text evidence="3">The sequence shown here is derived from an EMBL/GenBank/DDBJ whole genome shotgun (WGS) entry which is preliminary data.</text>
</comment>
<proteinExistence type="predicted"/>
<reference evidence="3" key="1">
    <citation type="submission" date="2023-06" db="EMBL/GenBank/DDBJ databases">
        <authorList>
            <person name="Kurt Z."/>
        </authorList>
    </citation>
    <scope>NUCLEOTIDE SEQUENCE</scope>
</reference>
<reference evidence="4 6" key="2">
    <citation type="submission" date="2024-07" db="EMBL/GenBank/DDBJ databases">
        <authorList>
            <person name="Akdeniz Z."/>
        </authorList>
    </citation>
    <scope>NUCLEOTIDE SEQUENCE [LARGE SCALE GENOMIC DNA]</scope>
</reference>
<feature type="transmembrane region" description="Helical" evidence="1">
    <location>
        <begin position="50"/>
        <end position="68"/>
    </location>
</feature>
<keyword evidence="1" id="KW-0812">Transmembrane</keyword>
<protein>
    <submittedName>
        <fullName evidence="4">Hypothetical_protein</fullName>
    </submittedName>
</protein>